<evidence type="ECO:0000313" key="3">
    <source>
        <dbReference type="Proteomes" id="UP001634747"/>
    </source>
</evidence>
<sequence>MLSRVADSLYWMSRYLERAEHTTRLLDVNLNLMTDESANSADRRWVRVLQALGAARETPWQGDAFALTHRLTFDSATHASVLGCIVAARENARHVREQISTEMWHRLNSLYLQVTRPEMQSDMHAEALLRTHEAPTEFLAQVMEAVHQFQGVTDSTMSHGEGWQFIQVGRYMERASASAMLLEAYQDELWRQHEQHRDGNEFLEWMGLLRSATAFEAYCKVYTADLTPAWILEFLLLDADFPHSLRFSIDAMAHALRAIEDISGGGSRSEKLSRLSGRLRATLSYSSVEEIMETGVVEYLHGIQRQCSEIHRAIYELYIDYSIQAALAG</sequence>
<reference evidence="2 3" key="1">
    <citation type="submission" date="2024-12" db="EMBL/GenBank/DDBJ databases">
        <authorList>
            <person name="Lee Y."/>
        </authorList>
    </citation>
    <scope>NUCLEOTIDE SEQUENCE [LARGE SCALE GENOMIC DNA]</scope>
    <source>
        <strain evidence="2 3">03SUJ4</strain>
    </source>
</reference>
<gene>
    <name evidence="2" type="ORF">ACK2TP_13825</name>
</gene>
<keyword evidence="3" id="KW-1185">Reference proteome</keyword>
<dbReference type="PANTHER" id="PTHR34595:SF7">
    <property type="entry name" value="SLL1039 PROTEIN"/>
    <property type="match status" value="1"/>
</dbReference>
<dbReference type="Proteomes" id="UP001634747">
    <property type="component" value="Unassembled WGS sequence"/>
</dbReference>
<accession>A0ABW9KM60</accession>
<dbReference type="InterPro" id="IPR051680">
    <property type="entry name" value="ATP-dep_Glu-Cys_Ligase-2"/>
</dbReference>
<proteinExistence type="predicted"/>
<dbReference type="Pfam" id="PF04168">
    <property type="entry name" value="Alpha-E"/>
    <property type="match status" value="1"/>
</dbReference>
<organism evidence="2 3">
    <name type="scientific">Terriglobus aquaticus</name>
    <dbReference type="NCBI Taxonomy" id="940139"/>
    <lineage>
        <taxon>Bacteria</taxon>
        <taxon>Pseudomonadati</taxon>
        <taxon>Acidobacteriota</taxon>
        <taxon>Terriglobia</taxon>
        <taxon>Terriglobales</taxon>
        <taxon>Acidobacteriaceae</taxon>
        <taxon>Terriglobus</taxon>
    </lineage>
</organism>
<comment type="caution">
    <text evidence="2">The sequence shown here is derived from an EMBL/GenBank/DDBJ whole genome shotgun (WGS) entry which is preliminary data.</text>
</comment>
<dbReference type="EMBL" id="JBJYXY010000001">
    <property type="protein sequence ID" value="MFN2976844.1"/>
    <property type="molecule type" value="Genomic_DNA"/>
</dbReference>
<protein>
    <submittedName>
        <fullName evidence="2">Alpha-E domain-containing protein</fullName>
    </submittedName>
</protein>
<dbReference type="InterPro" id="IPR007296">
    <property type="entry name" value="DUF403"/>
</dbReference>
<dbReference type="RefSeq" id="WP_263414971.1">
    <property type="nucleotide sequence ID" value="NZ_BAABBH010000001.1"/>
</dbReference>
<evidence type="ECO:0000313" key="2">
    <source>
        <dbReference type="EMBL" id="MFN2976844.1"/>
    </source>
</evidence>
<name>A0ABW9KM60_9BACT</name>
<feature type="domain" description="DUF403" evidence="1">
    <location>
        <begin position="1"/>
        <end position="318"/>
    </location>
</feature>
<dbReference type="PANTHER" id="PTHR34595">
    <property type="entry name" value="BLR5612 PROTEIN"/>
    <property type="match status" value="1"/>
</dbReference>
<evidence type="ECO:0000259" key="1">
    <source>
        <dbReference type="Pfam" id="PF04168"/>
    </source>
</evidence>